<dbReference type="Gene3D" id="3.40.50.10300">
    <property type="entry name" value="CoaB-like"/>
    <property type="match status" value="1"/>
</dbReference>
<protein>
    <recommendedName>
        <fullName evidence="1">DNA/pantothenate metabolism flavoprotein C-terminal domain-containing protein</fullName>
    </recommendedName>
</protein>
<dbReference type="AlphaFoldDB" id="A0A968KTY4"/>
<evidence type="ECO:0000313" key="2">
    <source>
        <dbReference type="EMBL" id="NIZ40861.1"/>
    </source>
</evidence>
<gene>
    <name evidence="2" type="ORF">HCT14_05010</name>
</gene>
<comment type="caution">
    <text evidence="2">The sequence shown here is derived from an EMBL/GenBank/DDBJ whole genome shotgun (WGS) entry which is preliminary data.</text>
</comment>
<dbReference type="Proteomes" id="UP000711995">
    <property type="component" value="Unassembled WGS sequence"/>
</dbReference>
<evidence type="ECO:0000313" key="3">
    <source>
        <dbReference type="Proteomes" id="UP000711995"/>
    </source>
</evidence>
<dbReference type="GO" id="GO:0015937">
    <property type="term" value="P:coenzyme A biosynthetic process"/>
    <property type="evidence" value="ECO:0007669"/>
    <property type="project" value="UniProtKB-ARBA"/>
</dbReference>
<reference evidence="2 3" key="1">
    <citation type="submission" date="2020-03" db="EMBL/GenBank/DDBJ databases">
        <title>Spirochaetal bacteria isolated from arthropods constitute a novel genus Entomospira genus novum within the order Spirochaetales.</title>
        <authorList>
            <person name="Grana-Miraglia L."/>
            <person name="Sikutova S."/>
            <person name="Fingerle V."/>
            <person name="Sing A."/>
            <person name="Castillo-Ramirez S."/>
            <person name="Margos G."/>
            <person name="Rudolf I."/>
        </authorList>
    </citation>
    <scope>NUCLEOTIDE SEQUENCE [LARGE SCALE GENOMIC DNA]</scope>
    <source>
        <strain evidence="2 3">BR193</strain>
    </source>
</reference>
<feature type="domain" description="DNA/pantothenate metabolism flavoprotein C-terminal" evidence="1">
    <location>
        <begin position="2"/>
        <end position="103"/>
    </location>
</feature>
<evidence type="ECO:0000259" key="1">
    <source>
        <dbReference type="Pfam" id="PF04127"/>
    </source>
</evidence>
<sequence>MHILVTAGGTSEWIDSVRVITNLSTGRLGSMIADRFTMASEVSRVSFVASKRSYQPLKSDKIKRYFADTHQEVQTVIEDIIQNDPPDVIIHSMAVSDYHVQSLVSLETVAQSLAQWLSALSRVPTAEEIAGFIHDYPTVDTSTKVSSRIHHPLLLLAPNSKIIHSLRSLAPHAVIVGFKLAHTDSVDELFEIAHRLLVDNHCDFVLANQVQEVNDTSHRAYLLDSSKNYHLWSSKEAIAYGIVEEVLKLKKERG</sequence>
<dbReference type="InterPro" id="IPR035929">
    <property type="entry name" value="CoaB-like_sf"/>
</dbReference>
<dbReference type="EMBL" id="JAATLJ010000001">
    <property type="protein sequence ID" value="NIZ40861.1"/>
    <property type="molecule type" value="Genomic_DNA"/>
</dbReference>
<feature type="domain" description="DNA/pantothenate metabolism flavoprotein C-terminal" evidence="1">
    <location>
        <begin position="133"/>
        <end position="248"/>
    </location>
</feature>
<dbReference type="SUPFAM" id="SSF102645">
    <property type="entry name" value="CoaB-like"/>
    <property type="match status" value="1"/>
</dbReference>
<dbReference type="RefSeq" id="WP_167700449.1">
    <property type="nucleotide sequence ID" value="NZ_CP118174.1"/>
</dbReference>
<organism evidence="2 3">
    <name type="scientific">Entomospira entomophila</name>
    <dbReference type="NCBI Taxonomy" id="2719988"/>
    <lineage>
        <taxon>Bacteria</taxon>
        <taxon>Pseudomonadati</taxon>
        <taxon>Spirochaetota</taxon>
        <taxon>Spirochaetia</taxon>
        <taxon>Spirochaetales</taxon>
        <taxon>Spirochaetaceae</taxon>
        <taxon>Entomospira</taxon>
    </lineage>
</organism>
<name>A0A968KTY4_9SPIO</name>
<dbReference type="InterPro" id="IPR007085">
    <property type="entry name" value="DNA/pantothenate-metab_flavo_C"/>
</dbReference>
<dbReference type="GO" id="GO:0003824">
    <property type="term" value="F:catalytic activity"/>
    <property type="evidence" value="ECO:0007669"/>
    <property type="project" value="UniProtKB-ARBA"/>
</dbReference>
<proteinExistence type="predicted"/>
<keyword evidence="3" id="KW-1185">Reference proteome</keyword>
<accession>A0A968KTY4</accession>
<dbReference type="Pfam" id="PF04127">
    <property type="entry name" value="DFP"/>
    <property type="match status" value="2"/>
</dbReference>